<dbReference type="Proteomes" id="UP000050421">
    <property type="component" value="Unassembled WGS sequence"/>
</dbReference>
<dbReference type="AlphaFoldDB" id="A0A0P7XCW8"/>
<dbReference type="PATRIC" id="fig|1305737.6.peg.3420"/>
<dbReference type="STRING" id="1305737.GCA_000526355_00617"/>
<dbReference type="eggNOG" id="ENOG502Z80K">
    <property type="taxonomic scope" value="Bacteria"/>
</dbReference>
<name>A0A0P7XCW8_9BACT</name>
<organism evidence="1 2">
    <name type="scientific">Algoriphagus marincola HL-49</name>
    <dbReference type="NCBI Taxonomy" id="1305737"/>
    <lineage>
        <taxon>Bacteria</taxon>
        <taxon>Pseudomonadati</taxon>
        <taxon>Bacteroidota</taxon>
        <taxon>Cytophagia</taxon>
        <taxon>Cytophagales</taxon>
        <taxon>Cyclobacteriaceae</taxon>
        <taxon>Algoriphagus</taxon>
    </lineage>
</organism>
<dbReference type="EMBL" id="LJXT01000096">
    <property type="protein sequence ID" value="KPQ13281.1"/>
    <property type="molecule type" value="Genomic_DNA"/>
</dbReference>
<sequence>MKKPLLIILALAIFLFAANFFLVRVIKERLQSTINNNPERSYDLNLEDVEVSILRGRVVLSTIQLSPVAADAQVVFRGTINQIILNDFQVWDFLISRELIIGDLILFKPSFRLTLTDQETQGREGTKAFQHFFEDIVTRGTIQNFQLMDGTAEVFLENGELERIGGFTDFNIRARGLRTDRRIITHIVPFELDEINTSFQNLKLTLPTKQTFELGSIDFDLLGKKMKLENISVRYDEGLLESSNALEYQQDLIEVDLKQLQIIGIDASSDLYGKWSAFAEKMVLDSLVFVDLRNKNKPRPEEQKKNLFSGLLKSIPFPVDMDTLIIQNSHIQYLEVPKGESKPGMIDFHNLNAQIFGFVTVDSLQKSREMTMEIQADFLGETKLNANFQVPYDSEAFQLRLSLDALELNKLNRITEPLAGVKVNSGQLHRLALAMNANEFGSQNELIFDYENFTMAVPAKGENDGNNGLKTFAGNLALRSTNLPEKSNYRVAAYSSTRNMYRGPFNFIWESTKGGVKEIMPAGVVKIFMPSQTKKKRPKKAP</sequence>
<gene>
    <name evidence="1" type="ORF">HLUCCX10_13515</name>
</gene>
<protein>
    <submittedName>
        <fullName evidence="1">Uncharacterized protein</fullName>
    </submittedName>
</protein>
<accession>A0A0P7XCW8</accession>
<comment type="caution">
    <text evidence="1">The sequence shown here is derived from an EMBL/GenBank/DDBJ whole genome shotgun (WGS) entry which is preliminary data.</text>
</comment>
<evidence type="ECO:0000313" key="1">
    <source>
        <dbReference type="EMBL" id="KPQ13281.1"/>
    </source>
</evidence>
<reference evidence="1 2" key="1">
    <citation type="submission" date="2015-09" db="EMBL/GenBank/DDBJ databases">
        <title>Identification and resolution of microdiversity through metagenomic sequencing of parallel consortia.</title>
        <authorList>
            <person name="Nelson W.C."/>
            <person name="Romine M.F."/>
            <person name="Lindemann S.R."/>
        </authorList>
    </citation>
    <scope>NUCLEOTIDE SEQUENCE [LARGE SCALE GENOMIC DNA]</scope>
    <source>
        <strain evidence="1">HL-49</strain>
    </source>
</reference>
<evidence type="ECO:0000313" key="2">
    <source>
        <dbReference type="Proteomes" id="UP000050421"/>
    </source>
</evidence>
<proteinExistence type="predicted"/>